<proteinExistence type="predicted"/>
<dbReference type="GO" id="GO:0005524">
    <property type="term" value="F:ATP binding"/>
    <property type="evidence" value="ECO:0007669"/>
    <property type="project" value="UniProtKB-UniRule"/>
</dbReference>
<dbReference type="PROSITE" id="PS00107">
    <property type="entry name" value="PROTEIN_KINASE_ATP"/>
    <property type="match status" value="1"/>
</dbReference>
<dbReference type="InParanoid" id="E4XHG6"/>
<name>E4XHG6_OIKDI</name>
<feature type="compositionally biased region" description="Low complexity" evidence="2">
    <location>
        <begin position="41"/>
        <end position="63"/>
    </location>
</feature>
<dbReference type="Gene3D" id="3.30.200.20">
    <property type="entry name" value="Phosphorylase Kinase, domain 1"/>
    <property type="match status" value="1"/>
</dbReference>
<feature type="binding site" evidence="1">
    <location>
        <position position="146"/>
    </location>
    <ligand>
        <name>ATP</name>
        <dbReference type="ChEBI" id="CHEBI:30616"/>
    </ligand>
</feature>
<dbReference type="AlphaFoldDB" id="E4XHG6"/>
<feature type="region of interest" description="Disordered" evidence="2">
    <location>
        <begin position="18"/>
        <end position="80"/>
    </location>
</feature>
<dbReference type="EMBL" id="FN653051">
    <property type="protein sequence ID" value="CBY10114.1"/>
    <property type="molecule type" value="Genomic_DNA"/>
</dbReference>
<evidence type="ECO:0000256" key="2">
    <source>
        <dbReference type="SAM" id="MobiDB-lite"/>
    </source>
</evidence>
<reference evidence="3 4" key="1">
    <citation type="journal article" date="2010" name="Science">
        <title>Plasticity of animal genome architecture unmasked by rapid evolution of a pelagic tunicate.</title>
        <authorList>
            <person name="Denoeud F."/>
            <person name="Henriet S."/>
            <person name="Mungpakdee S."/>
            <person name="Aury J.M."/>
            <person name="Da Silva C."/>
            <person name="Brinkmann H."/>
            <person name="Mikhaleva J."/>
            <person name="Olsen L.C."/>
            <person name="Jubin C."/>
            <person name="Canestro C."/>
            <person name="Bouquet J.M."/>
            <person name="Danks G."/>
            <person name="Poulain J."/>
            <person name="Campsteijn C."/>
            <person name="Adamski M."/>
            <person name="Cross I."/>
            <person name="Yadetie F."/>
            <person name="Muffato M."/>
            <person name="Louis A."/>
            <person name="Butcher S."/>
            <person name="Tsagkogeorga G."/>
            <person name="Konrad A."/>
            <person name="Singh S."/>
            <person name="Jensen M.F."/>
            <person name="Cong E.H."/>
            <person name="Eikeseth-Otteraa H."/>
            <person name="Noel B."/>
            <person name="Anthouard V."/>
            <person name="Porcel B.M."/>
            <person name="Kachouri-Lafond R."/>
            <person name="Nishino A."/>
            <person name="Ugolini M."/>
            <person name="Chourrout P."/>
            <person name="Nishida H."/>
            <person name="Aasland R."/>
            <person name="Huzurbazar S."/>
            <person name="Westhof E."/>
            <person name="Delsuc F."/>
            <person name="Lehrach H."/>
            <person name="Reinhardt R."/>
            <person name="Weissenbach J."/>
            <person name="Roy S.W."/>
            <person name="Artiguenave F."/>
            <person name="Postlethwait J.H."/>
            <person name="Manak J.R."/>
            <person name="Thompson E.M."/>
            <person name="Jaillon O."/>
            <person name="Du Pasquier L."/>
            <person name="Boudinot P."/>
            <person name="Liberles D.A."/>
            <person name="Volff J.N."/>
            <person name="Philippe H."/>
            <person name="Lenhard B."/>
            <person name="Roest Crollius H."/>
            <person name="Wincker P."/>
            <person name="Chourrout D."/>
        </authorList>
    </citation>
    <scope>NUCLEOTIDE SEQUENCE [LARGE SCALE GENOMIC DNA]</scope>
</reference>
<evidence type="ECO:0000256" key="1">
    <source>
        <dbReference type="PROSITE-ProRule" id="PRU10141"/>
    </source>
</evidence>
<organism evidence="3 4">
    <name type="scientific">Oikopleura dioica</name>
    <name type="common">Tunicate</name>
    <dbReference type="NCBI Taxonomy" id="34765"/>
    <lineage>
        <taxon>Eukaryota</taxon>
        <taxon>Metazoa</taxon>
        <taxon>Chordata</taxon>
        <taxon>Tunicata</taxon>
        <taxon>Appendicularia</taxon>
        <taxon>Copelata</taxon>
        <taxon>Oikopleuridae</taxon>
        <taxon>Oikopleura</taxon>
    </lineage>
</organism>
<gene>
    <name evidence="3" type="ORF">GSOID_T00010942001</name>
</gene>
<evidence type="ECO:0000313" key="4">
    <source>
        <dbReference type="Proteomes" id="UP000001307"/>
    </source>
</evidence>
<dbReference type="SUPFAM" id="SSF56112">
    <property type="entry name" value="Protein kinase-like (PK-like)"/>
    <property type="match status" value="1"/>
</dbReference>
<sequence>MSDINLASFVAQIDQMKERIQSQSSSRRPRPPPTNLNLSATSTRPSVPSSLSLTSSRANSSTVRPRMKPGSLDFSNRRNGFNTAQSFEPQNVPLLGLGTVELDSVPYRNVTEKNFTSHDTSAWLGSGTSGTVFKMNFMGKRQVAVKQIPKSDDPDEIKRLRITSARLALMLQFG</sequence>
<dbReference type="Proteomes" id="UP000001307">
    <property type="component" value="Unassembled WGS sequence"/>
</dbReference>
<dbReference type="InterPro" id="IPR011009">
    <property type="entry name" value="Kinase-like_dom_sf"/>
</dbReference>
<accession>E4XHG6</accession>
<evidence type="ECO:0008006" key="5">
    <source>
        <dbReference type="Google" id="ProtNLM"/>
    </source>
</evidence>
<keyword evidence="4" id="KW-1185">Reference proteome</keyword>
<keyword evidence="1" id="KW-0547">Nucleotide-binding</keyword>
<dbReference type="InterPro" id="IPR017441">
    <property type="entry name" value="Protein_kinase_ATP_BS"/>
</dbReference>
<evidence type="ECO:0000313" key="3">
    <source>
        <dbReference type="EMBL" id="CBY10114.1"/>
    </source>
</evidence>
<keyword evidence="1" id="KW-0067">ATP-binding</keyword>
<protein>
    <recommendedName>
        <fullName evidence="5">Protein kinase domain-containing protein</fullName>
    </recommendedName>
</protein>